<evidence type="ECO:0000256" key="1">
    <source>
        <dbReference type="ARBA" id="ARBA00023015"/>
    </source>
</evidence>
<dbReference type="Pfam" id="PF12833">
    <property type="entry name" value="HTH_18"/>
    <property type="match status" value="1"/>
</dbReference>
<accession>A0A1G8EFY4</accession>
<evidence type="ECO:0000313" key="5">
    <source>
        <dbReference type="Proteomes" id="UP000198606"/>
    </source>
</evidence>
<evidence type="ECO:0000313" key="4">
    <source>
        <dbReference type="EMBL" id="SDH68842.1"/>
    </source>
</evidence>
<dbReference type="InterPro" id="IPR002818">
    <property type="entry name" value="DJ-1/PfpI"/>
</dbReference>
<dbReference type="SUPFAM" id="SSF52317">
    <property type="entry name" value="Class I glutamine amidotransferase-like"/>
    <property type="match status" value="1"/>
</dbReference>
<dbReference type="PROSITE" id="PS01124">
    <property type="entry name" value="HTH_ARAC_FAMILY_2"/>
    <property type="match status" value="1"/>
</dbReference>
<dbReference type="Gene3D" id="3.40.50.880">
    <property type="match status" value="1"/>
</dbReference>
<keyword evidence="1" id="KW-0805">Transcription regulation</keyword>
<name>A0A1G8EFY4_9GAMM</name>
<evidence type="ECO:0000256" key="2">
    <source>
        <dbReference type="ARBA" id="ARBA00023163"/>
    </source>
</evidence>
<dbReference type="InterPro" id="IPR018060">
    <property type="entry name" value="HTH_AraC"/>
</dbReference>
<dbReference type="SUPFAM" id="SSF46689">
    <property type="entry name" value="Homeodomain-like"/>
    <property type="match status" value="2"/>
</dbReference>
<organism evidence="4 5">
    <name type="scientific">Phytopseudomonas flavescens</name>
    <dbReference type="NCBI Taxonomy" id="29435"/>
    <lineage>
        <taxon>Bacteria</taxon>
        <taxon>Pseudomonadati</taxon>
        <taxon>Pseudomonadota</taxon>
        <taxon>Gammaproteobacteria</taxon>
        <taxon>Pseudomonadales</taxon>
        <taxon>Pseudomonadaceae</taxon>
        <taxon>Phytopseudomonas</taxon>
    </lineage>
</organism>
<dbReference type="AlphaFoldDB" id="A0A1G8EFY4"/>
<proteinExistence type="predicted"/>
<dbReference type="CDD" id="cd03137">
    <property type="entry name" value="GATase1_AraC_1"/>
    <property type="match status" value="1"/>
</dbReference>
<evidence type="ECO:0000259" key="3">
    <source>
        <dbReference type="PROSITE" id="PS01124"/>
    </source>
</evidence>
<dbReference type="SMART" id="SM00342">
    <property type="entry name" value="HTH_ARAC"/>
    <property type="match status" value="1"/>
</dbReference>
<dbReference type="STRING" id="29435.SAMN05216588_106208"/>
<reference evidence="4 5" key="1">
    <citation type="submission" date="2016-10" db="EMBL/GenBank/DDBJ databases">
        <authorList>
            <person name="de Groot N.N."/>
        </authorList>
    </citation>
    <scope>NUCLEOTIDE SEQUENCE [LARGE SCALE GENOMIC DNA]</scope>
    <source>
        <strain evidence="4 5">LMG 18387</strain>
    </source>
</reference>
<gene>
    <name evidence="4" type="ORF">SAMN05216588_106208</name>
</gene>
<sequence>MSTHPDRHHAKDPSFTAINTSRTVLVLAFPGALLLNAAGPLEVFAAAPRVLGGELAEKQPYRVVLASPEGGEIETISGIGVCTHSLRDIEQDPVFDTLIVIGGPGVSRLEADPQVIAWLHRWAPTARRLCSVGTGAFALAAAGLLDGRRVVTHWKFADALQRSYPKLQVESEALYLHDGNLWTCGGASAGIDLGLALLEEDLGPHAALALARYFTVFLRRSAEQPQLSAPLKAQSDALRTDRDLRLVSLHAWIAENLSADLRVERLAEKFGMSPRHFARAYAAATGGTPAQTVEALRLEAACRLLETTREPVKRIAETIGFGNEERMRRSFQRQLGCSPLGYRRQACIRYRANEIPAQGQTGFRHDTRLSIAMNRLAQ</sequence>
<dbReference type="Pfam" id="PF01965">
    <property type="entry name" value="DJ-1_PfpI"/>
    <property type="match status" value="1"/>
</dbReference>
<dbReference type="InterPro" id="IPR029062">
    <property type="entry name" value="Class_I_gatase-like"/>
</dbReference>
<dbReference type="Proteomes" id="UP000198606">
    <property type="component" value="Unassembled WGS sequence"/>
</dbReference>
<dbReference type="RefSeq" id="WP_084304531.1">
    <property type="nucleotide sequence ID" value="NZ_FNDG01000006.1"/>
</dbReference>
<dbReference type="PANTHER" id="PTHR43130">
    <property type="entry name" value="ARAC-FAMILY TRANSCRIPTIONAL REGULATOR"/>
    <property type="match status" value="1"/>
</dbReference>
<dbReference type="EMBL" id="FNDG01000006">
    <property type="protein sequence ID" value="SDH68842.1"/>
    <property type="molecule type" value="Genomic_DNA"/>
</dbReference>
<dbReference type="Gene3D" id="1.10.10.60">
    <property type="entry name" value="Homeodomain-like"/>
    <property type="match status" value="1"/>
</dbReference>
<dbReference type="GO" id="GO:0003700">
    <property type="term" value="F:DNA-binding transcription factor activity"/>
    <property type="evidence" value="ECO:0007669"/>
    <property type="project" value="InterPro"/>
</dbReference>
<dbReference type="InterPro" id="IPR009057">
    <property type="entry name" value="Homeodomain-like_sf"/>
</dbReference>
<keyword evidence="2" id="KW-0804">Transcription</keyword>
<protein>
    <submittedName>
        <fullName evidence="4">Transcriptional regulator GlxA family, contains an amidase domain and an AraC-type DNA-binding HTH domain</fullName>
    </submittedName>
</protein>
<feature type="domain" description="HTH araC/xylS-type" evidence="3">
    <location>
        <begin position="247"/>
        <end position="345"/>
    </location>
</feature>
<keyword evidence="4" id="KW-0238">DNA-binding</keyword>
<dbReference type="PANTHER" id="PTHR43130:SF3">
    <property type="entry name" value="HTH-TYPE TRANSCRIPTIONAL REGULATOR RV1931C"/>
    <property type="match status" value="1"/>
</dbReference>
<dbReference type="GO" id="GO:0043565">
    <property type="term" value="F:sequence-specific DNA binding"/>
    <property type="evidence" value="ECO:0007669"/>
    <property type="project" value="InterPro"/>
</dbReference>
<dbReference type="InterPro" id="IPR052158">
    <property type="entry name" value="INH-QAR"/>
</dbReference>